<dbReference type="Gene3D" id="3.30.300.30">
    <property type="match status" value="1"/>
</dbReference>
<feature type="domain" description="AMP-binding enzyme C-terminal" evidence="6">
    <location>
        <begin position="445"/>
        <end position="523"/>
    </location>
</feature>
<accession>A0A1Y0IQV5</accession>
<dbReference type="Gene3D" id="3.40.50.12780">
    <property type="entry name" value="N-terminal domain of ligase-like"/>
    <property type="match status" value="1"/>
</dbReference>
<evidence type="ECO:0000256" key="4">
    <source>
        <dbReference type="ARBA" id="ARBA00022840"/>
    </source>
</evidence>
<name>A0A1Y0IQV5_9BACL</name>
<evidence type="ECO:0000313" key="8">
    <source>
        <dbReference type="Proteomes" id="UP000195437"/>
    </source>
</evidence>
<dbReference type="PROSITE" id="PS00455">
    <property type="entry name" value="AMP_BINDING"/>
    <property type="match status" value="1"/>
</dbReference>
<dbReference type="InterPro" id="IPR025110">
    <property type="entry name" value="AMP-bd_C"/>
</dbReference>
<dbReference type="InterPro" id="IPR020845">
    <property type="entry name" value="AMP-binding_CS"/>
</dbReference>
<comment type="similarity">
    <text evidence="1">Belongs to the ATP-dependent AMP-binding enzyme family.</text>
</comment>
<dbReference type="PANTHER" id="PTHR43605:SF10">
    <property type="entry name" value="ACYL-COA SYNTHETASE MEDIUM CHAIN FAMILY MEMBER 3"/>
    <property type="match status" value="1"/>
</dbReference>
<protein>
    <submittedName>
        <fullName evidence="7">Acyl--CoA ligase</fullName>
    </submittedName>
</protein>
<dbReference type="GO" id="GO:0005524">
    <property type="term" value="F:ATP binding"/>
    <property type="evidence" value="ECO:0007669"/>
    <property type="project" value="UniProtKB-KW"/>
</dbReference>
<dbReference type="InterPro" id="IPR042099">
    <property type="entry name" value="ANL_N_sf"/>
</dbReference>
<dbReference type="PANTHER" id="PTHR43605">
    <property type="entry name" value="ACYL-COENZYME A SYNTHETASE"/>
    <property type="match status" value="1"/>
</dbReference>
<dbReference type="KEGG" id="tum:CBW65_20065"/>
<proteinExistence type="inferred from homology"/>
<dbReference type="GO" id="GO:0006637">
    <property type="term" value="P:acyl-CoA metabolic process"/>
    <property type="evidence" value="ECO:0007669"/>
    <property type="project" value="TreeGrafter"/>
</dbReference>
<evidence type="ECO:0000256" key="1">
    <source>
        <dbReference type="ARBA" id="ARBA00006432"/>
    </source>
</evidence>
<dbReference type="GO" id="GO:0016405">
    <property type="term" value="F:CoA-ligase activity"/>
    <property type="evidence" value="ECO:0007669"/>
    <property type="project" value="UniProtKB-ARBA"/>
</dbReference>
<keyword evidence="3" id="KW-0547">Nucleotide-binding</keyword>
<evidence type="ECO:0000256" key="2">
    <source>
        <dbReference type="ARBA" id="ARBA00022598"/>
    </source>
</evidence>
<keyword evidence="4" id="KW-0067">ATP-binding</keyword>
<reference evidence="8" key="1">
    <citation type="submission" date="2017-05" db="EMBL/GenBank/DDBJ databases">
        <authorList>
            <person name="Sung H."/>
        </authorList>
    </citation>
    <scope>NUCLEOTIDE SEQUENCE [LARGE SCALE GENOMIC DNA]</scope>
    <source>
        <strain evidence="8">AR23208</strain>
    </source>
</reference>
<dbReference type="Pfam" id="PF00501">
    <property type="entry name" value="AMP-binding"/>
    <property type="match status" value="1"/>
</dbReference>
<dbReference type="FunFam" id="3.30.300.30:FF:000005">
    <property type="entry name" value="Acyl-coenzyme A synthetase ACSM5, mitochondrial"/>
    <property type="match status" value="1"/>
</dbReference>
<evidence type="ECO:0000313" key="7">
    <source>
        <dbReference type="EMBL" id="ARU63012.1"/>
    </source>
</evidence>
<dbReference type="EMBL" id="CP021434">
    <property type="protein sequence ID" value="ARU63012.1"/>
    <property type="molecule type" value="Genomic_DNA"/>
</dbReference>
<dbReference type="Pfam" id="PF13193">
    <property type="entry name" value="AMP-binding_C"/>
    <property type="match status" value="1"/>
</dbReference>
<keyword evidence="2 7" id="KW-0436">Ligase</keyword>
<dbReference type="GO" id="GO:0015645">
    <property type="term" value="F:fatty acid ligase activity"/>
    <property type="evidence" value="ECO:0007669"/>
    <property type="project" value="TreeGrafter"/>
</dbReference>
<dbReference type="GO" id="GO:0006633">
    <property type="term" value="P:fatty acid biosynthetic process"/>
    <property type="evidence" value="ECO:0007669"/>
    <property type="project" value="TreeGrafter"/>
</dbReference>
<keyword evidence="8" id="KW-1185">Reference proteome</keyword>
<evidence type="ECO:0000256" key="3">
    <source>
        <dbReference type="ARBA" id="ARBA00022741"/>
    </source>
</evidence>
<dbReference type="OrthoDB" id="9765680at2"/>
<dbReference type="InterPro" id="IPR051087">
    <property type="entry name" value="Mitochondrial_ACSM"/>
</dbReference>
<dbReference type="Proteomes" id="UP000195437">
    <property type="component" value="Chromosome"/>
</dbReference>
<dbReference type="RefSeq" id="WP_087458359.1">
    <property type="nucleotide sequence ID" value="NZ_CP021434.1"/>
</dbReference>
<dbReference type="CDD" id="cd05972">
    <property type="entry name" value="MACS_like"/>
    <property type="match status" value="1"/>
</dbReference>
<sequence>MTIDQAYEQQVKAFSLDVPQTYNFAQQVDDYATEHRDQLAVHWENEAGDVLQLTYGKLKAASNQWANALQKIGLTQGDRVIVLLPRSLEAYIVYLGLIKSGTVVMPGSEMLRPKDIEYRANHAGAKAVIAFGDITSEVDHVREQCPTLTTFVIVGSEKAGWTSYETLVADESTEYTAVETSSDEMAFLSYTSGTTGGPKGVIHTHAWPYAHQKISATYWFDVQPGEMAWATAGPGWAKWIWSPFVSILGKGGTAFVYAGRFNPETYLNLLAKHPIAVLCSTPTEYRLMAKVDNMERFKPRALRSACSAGEPLNREVIDAFQKHLGITVRDGYGQTENSLLVGNFVGLDVRPGSMGRPSPGVNVSIIDEDGKVVPNGTVGDIAVHKDAPILFQGYLNDEVRTARAFRGDWYVTGDQGKVDEDGYIWFEGRADDIIISSGYTIGPFEVEDALVQHPDVAECAAVASPDPDRGHIVKAFVVLKRPEQASDAKVKELQEHVKNLTAPYKYPRAIEFVESLPKTTSGKIRRVELRAAEKERSQ</sequence>
<gene>
    <name evidence="7" type="ORF">CBW65_20065</name>
</gene>
<dbReference type="InterPro" id="IPR000873">
    <property type="entry name" value="AMP-dep_synth/lig_dom"/>
</dbReference>
<feature type="domain" description="AMP-dependent synthetase/ligase" evidence="5">
    <location>
        <begin position="30"/>
        <end position="395"/>
    </location>
</feature>
<evidence type="ECO:0000259" key="6">
    <source>
        <dbReference type="Pfam" id="PF13193"/>
    </source>
</evidence>
<dbReference type="SUPFAM" id="SSF56801">
    <property type="entry name" value="Acetyl-CoA synthetase-like"/>
    <property type="match status" value="1"/>
</dbReference>
<dbReference type="InterPro" id="IPR045851">
    <property type="entry name" value="AMP-bd_C_sf"/>
</dbReference>
<evidence type="ECO:0000259" key="5">
    <source>
        <dbReference type="Pfam" id="PF00501"/>
    </source>
</evidence>
<dbReference type="GO" id="GO:0004321">
    <property type="term" value="F:fatty-acyl-CoA synthase activity"/>
    <property type="evidence" value="ECO:0007669"/>
    <property type="project" value="TreeGrafter"/>
</dbReference>
<dbReference type="AlphaFoldDB" id="A0A1Y0IQV5"/>
<organism evidence="7 8">
    <name type="scientific">Tumebacillus avium</name>
    <dbReference type="NCBI Taxonomy" id="1903704"/>
    <lineage>
        <taxon>Bacteria</taxon>
        <taxon>Bacillati</taxon>
        <taxon>Bacillota</taxon>
        <taxon>Bacilli</taxon>
        <taxon>Bacillales</taxon>
        <taxon>Alicyclobacillaceae</taxon>
        <taxon>Tumebacillus</taxon>
    </lineage>
</organism>